<dbReference type="Proteomes" id="UP000242699">
    <property type="component" value="Unassembled WGS sequence"/>
</dbReference>
<evidence type="ECO:0000313" key="2">
    <source>
        <dbReference type="Proteomes" id="UP000242699"/>
    </source>
</evidence>
<dbReference type="AlphaFoldDB" id="A0A2T2WKJ4"/>
<organism evidence="1 2">
    <name type="scientific">Sulfobacillus benefaciens</name>
    <dbReference type="NCBI Taxonomy" id="453960"/>
    <lineage>
        <taxon>Bacteria</taxon>
        <taxon>Bacillati</taxon>
        <taxon>Bacillota</taxon>
        <taxon>Clostridia</taxon>
        <taxon>Eubacteriales</taxon>
        <taxon>Clostridiales Family XVII. Incertae Sedis</taxon>
        <taxon>Sulfobacillus</taxon>
    </lineage>
</organism>
<sequence>MALHKLDRLFRFSVPLLHIPHQVQITGPCRDAVAQALQERATIITGLLRRSRLQTDTFYTPHCLIQAT</sequence>
<evidence type="ECO:0000313" key="1">
    <source>
        <dbReference type="EMBL" id="PSR22747.1"/>
    </source>
</evidence>
<name>A0A2T2WKJ4_9FIRM</name>
<comment type="caution">
    <text evidence="1">The sequence shown here is derived from an EMBL/GenBank/DDBJ whole genome shotgun (WGS) entry which is preliminary data.</text>
</comment>
<proteinExistence type="predicted"/>
<protein>
    <submittedName>
        <fullName evidence="1">Uncharacterized protein</fullName>
    </submittedName>
</protein>
<reference evidence="1 2" key="1">
    <citation type="journal article" date="2014" name="BMC Genomics">
        <title>Comparison of environmental and isolate Sulfobacillus genomes reveals diverse carbon, sulfur, nitrogen, and hydrogen metabolisms.</title>
        <authorList>
            <person name="Justice N.B."/>
            <person name="Norman A."/>
            <person name="Brown C.T."/>
            <person name="Singh A."/>
            <person name="Thomas B.C."/>
            <person name="Banfield J.F."/>
        </authorList>
    </citation>
    <scope>NUCLEOTIDE SEQUENCE [LARGE SCALE GENOMIC DNA]</scope>
    <source>
        <strain evidence="1">AMDSBA1</strain>
    </source>
</reference>
<accession>A0A2T2WKJ4</accession>
<dbReference type="EMBL" id="PXYT01000104">
    <property type="protein sequence ID" value="PSR22747.1"/>
    <property type="molecule type" value="Genomic_DNA"/>
</dbReference>
<gene>
    <name evidence="1" type="ORF">C7B43_20520</name>
</gene>